<accession>A0A7J8WIC6</accession>
<evidence type="ECO:0000313" key="2">
    <source>
        <dbReference type="EMBL" id="MBA0674797.1"/>
    </source>
</evidence>
<feature type="transmembrane region" description="Helical" evidence="1">
    <location>
        <begin position="12"/>
        <end position="36"/>
    </location>
</feature>
<protein>
    <submittedName>
        <fullName evidence="2">Uncharacterized protein</fullName>
    </submittedName>
</protein>
<reference evidence="2 3" key="1">
    <citation type="journal article" date="2019" name="Genome Biol. Evol.">
        <title>Insights into the evolution of the New World diploid cottons (Gossypium, subgenus Houzingenia) based on genome sequencing.</title>
        <authorList>
            <person name="Grover C.E."/>
            <person name="Arick M.A. 2nd"/>
            <person name="Thrash A."/>
            <person name="Conover J.L."/>
            <person name="Sanders W.S."/>
            <person name="Peterson D.G."/>
            <person name="Frelichowski J.E."/>
            <person name="Scheffler J.A."/>
            <person name="Scheffler B.E."/>
            <person name="Wendel J.F."/>
        </authorList>
    </citation>
    <scope>NUCLEOTIDE SEQUENCE [LARGE SCALE GENOMIC DNA]</scope>
    <source>
        <strain evidence="2">185</strain>
        <tissue evidence="2">Leaf</tissue>
    </source>
</reference>
<keyword evidence="1" id="KW-0812">Transmembrane</keyword>
<gene>
    <name evidence="2" type="ORF">Goari_016374</name>
</gene>
<dbReference type="EMBL" id="JABFAA010000001">
    <property type="protein sequence ID" value="MBA0674797.1"/>
    <property type="molecule type" value="Genomic_DNA"/>
</dbReference>
<organism evidence="2 3">
    <name type="scientific">Gossypium aridum</name>
    <name type="common">American cotton</name>
    <name type="synonym">Erioxylum aridum</name>
    <dbReference type="NCBI Taxonomy" id="34290"/>
    <lineage>
        <taxon>Eukaryota</taxon>
        <taxon>Viridiplantae</taxon>
        <taxon>Streptophyta</taxon>
        <taxon>Embryophyta</taxon>
        <taxon>Tracheophyta</taxon>
        <taxon>Spermatophyta</taxon>
        <taxon>Magnoliopsida</taxon>
        <taxon>eudicotyledons</taxon>
        <taxon>Gunneridae</taxon>
        <taxon>Pentapetalae</taxon>
        <taxon>rosids</taxon>
        <taxon>malvids</taxon>
        <taxon>Malvales</taxon>
        <taxon>Malvaceae</taxon>
        <taxon>Malvoideae</taxon>
        <taxon>Gossypium</taxon>
    </lineage>
</organism>
<keyword evidence="1" id="KW-1133">Transmembrane helix</keyword>
<evidence type="ECO:0000256" key="1">
    <source>
        <dbReference type="SAM" id="Phobius"/>
    </source>
</evidence>
<dbReference type="Proteomes" id="UP000593577">
    <property type="component" value="Unassembled WGS sequence"/>
</dbReference>
<name>A0A7J8WIC6_GOSAI</name>
<keyword evidence="3" id="KW-1185">Reference proteome</keyword>
<keyword evidence="1" id="KW-0472">Membrane</keyword>
<evidence type="ECO:0000313" key="3">
    <source>
        <dbReference type="Proteomes" id="UP000593577"/>
    </source>
</evidence>
<comment type="caution">
    <text evidence="2">The sequence shown here is derived from an EMBL/GenBank/DDBJ whole genome shotgun (WGS) entry which is preliminary data.</text>
</comment>
<dbReference type="AlphaFoldDB" id="A0A7J8WIC6"/>
<proteinExistence type="predicted"/>
<sequence length="82" mass="9224">MIELAGNKREMRLNILIVMIMGVYLGQMMITILMLVEEEAGSSLIIQTQQVYTSVLGCCLKMVSNSNLQFVSTHCVVEENLR</sequence>